<keyword evidence="3" id="KW-1185">Reference proteome</keyword>
<sequence length="283" mass="32220">MRLTNSVITQLQTVVTFERVVVLTDSEIVLNWIKARVRYDAGPFIKNRVNEIQQIAIKLKSSSYHIMFDHISSHYNPADCATRGLSKNELVDHFWWTGPEFIRVPTSNWEDLVKAIIVETTFDNDEYESDPIQPLGVNTTSQADGVNPEFFRSIRVQTLSNVKRVAAYVMRFISILAGRVRSKHESTHELFLGLSLCFKSIEERDMSGPLKGQEIAVGSKVLVRQHQTASITPETLKALHHLNLSKDEWGIWRCFGRLGNSALDDDAKYLISVLQILVVKTDY</sequence>
<organism evidence="2 3">
    <name type="scientific">Trichostrongylus colubriformis</name>
    <name type="common">Black scour worm</name>
    <dbReference type="NCBI Taxonomy" id="6319"/>
    <lineage>
        <taxon>Eukaryota</taxon>
        <taxon>Metazoa</taxon>
        <taxon>Ecdysozoa</taxon>
        <taxon>Nematoda</taxon>
        <taxon>Chromadorea</taxon>
        <taxon>Rhabditida</taxon>
        <taxon>Rhabditina</taxon>
        <taxon>Rhabditomorpha</taxon>
        <taxon>Strongyloidea</taxon>
        <taxon>Trichostrongylidae</taxon>
        <taxon>Trichostrongylus</taxon>
    </lineage>
</organism>
<comment type="caution">
    <text evidence="2">The sequence shown here is derived from an EMBL/GenBank/DDBJ whole genome shotgun (WGS) entry which is preliminary data.</text>
</comment>
<dbReference type="PANTHER" id="PTHR22955:SF66">
    <property type="entry name" value="INTEGRASE CATALYTIC DOMAIN-CONTAINING PROTEIN"/>
    <property type="match status" value="1"/>
</dbReference>
<dbReference type="Proteomes" id="UP001331761">
    <property type="component" value="Unassembled WGS sequence"/>
</dbReference>
<dbReference type="AlphaFoldDB" id="A0AAN8F744"/>
<proteinExistence type="predicted"/>
<dbReference type="PANTHER" id="PTHR22955">
    <property type="entry name" value="RETROTRANSPOSON"/>
    <property type="match status" value="1"/>
</dbReference>
<gene>
    <name evidence="2" type="ORF">GCK32_002350</name>
    <name evidence="1" type="ORF">GCK32_020769</name>
</gene>
<evidence type="ECO:0000313" key="1">
    <source>
        <dbReference type="EMBL" id="KAK5967023.1"/>
    </source>
</evidence>
<evidence type="ECO:0000313" key="2">
    <source>
        <dbReference type="EMBL" id="KAK5973522.1"/>
    </source>
</evidence>
<evidence type="ECO:0000313" key="3">
    <source>
        <dbReference type="Proteomes" id="UP001331761"/>
    </source>
</evidence>
<name>A0AAN8F744_TRICO</name>
<protein>
    <submittedName>
        <fullName evidence="2">Uncharacterized protein</fullName>
    </submittedName>
</protein>
<accession>A0AAN8F744</accession>
<dbReference type="EMBL" id="WIXE01015377">
    <property type="protein sequence ID" value="KAK5973522.1"/>
    <property type="molecule type" value="Genomic_DNA"/>
</dbReference>
<reference evidence="2 3" key="1">
    <citation type="submission" date="2019-10" db="EMBL/GenBank/DDBJ databases">
        <title>Assembly and Annotation for the nematode Trichostrongylus colubriformis.</title>
        <authorList>
            <person name="Martin J."/>
        </authorList>
    </citation>
    <scope>NUCLEOTIDE SEQUENCE [LARGE SCALE GENOMIC DNA]</scope>
    <source>
        <strain evidence="2">G859</strain>
        <tissue evidence="2">Whole worm</tissue>
    </source>
</reference>
<dbReference type="EMBL" id="WIXE01022885">
    <property type="protein sequence ID" value="KAK5967023.1"/>
    <property type="molecule type" value="Genomic_DNA"/>
</dbReference>